<gene>
    <name evidence="2" type="ORF">KSP40_PGU011248</name>
</gene>
<evidence type="ECO:0000313" key="2">
    <source>
        <dbReference type="EMBL" id="KAK8966648.1"/>
    </source>
</evidence>
<reference evidence="2 3" key="1">
    <citation type="journal article" date="2022" name="Nat. Plants">
        <title>Genomes of leafy and leafless Platanthera orchids illuminate the evolution of mycoheterotrophy.</title>
        <authorList>
            <person name="Li M.H."/>
            <person name="Liu K.W."/>
            <person name="Li Z."/>
            <person name="Lu H.C."/>
            <person name="Ye Q.L."/>
            <person name="Zhang D."/>
            <person name="Wang J.Y."/>
            <person name="Li Y.F."/>
            <person name="Zhong Z.M."/>
            <person name="Liu X."/>
            <person name="Yu X."/>
            <person name="Liu D.K."/>
            <person name="Tu X.D."/>
            <person name="Liu B."/>
            <person name="Hao Y."/>
            <person name="Liao X.Y."/>
            <person name="Jiang Y.T."/>
            <person name="Sun W.H."/>
            <person name="Chen J."/>
            <person name="Chen Y.Q."/>
            <person name="Ai Y."/>
            <person name="Zhai J.W."/>
            <person name="Wu S.S."/>
            <person name="Zhou Z."/>
            <person name="Hsiao Y.Y."/>
            <person name="Wu W.L."/>
            <person name="Chen Y.Y."/>
            <person name="Lin Y.F."/>
            <person name="Hsu J.L."/>
            <person name="Li C.Y."/>
            <person name="Wang Z.W."/>
            <person name="Zhao X."/>
            <person name="Zhong W.Y."/>
            <person name="Ma X.K."/>
            <person name="Ma L."/>
            <person name="Huang J."/>
            <person name="Chen G.Z."/>
            <person name="Huang M.Z."/>
            <person name="Huang L."/>
            <person name="Peng D.H."/>
            <person name="Luo Y.B."/>
            <person name="Zou S.Q."/>
            <person name="Chen S.P."/>
            <person name="Lan S."/>
            <person name="Tsai W.C."/>
            <person name="Van de Peer Y."/>
            <person name="Liu Z.J."/>
        </authorList>
    </citation>
    <scope>NUCLEOTIDE SEQUENCE [LARGE SCALE GENOMIC DNA]</scope>
    <source>
        <strain evidence="2">Lor288</strain>
    </source>
</reference>
<keyword evidence="1" id="KW-0472">Membrane</keyword>
<dbReference type="PANTHER" id="PTHR33390">
    <property type="entry name" value="STRESS UP-REGULATED NOD 19 PROTEIN"/>
    <property type="match status" value="1"/>
</dbReference>
<accession>A0ABR2MRN3</accession>
<comment type="caution">
    <text evidence="2">The sequence shown here is derived from an EMBL/GenBank/DDBJ whole genome shotgun (WGS) entry which is preliminary data.</text>
</comment>
<feature type="transmembrane region" description="Helical" evidence="1">
    <location>
        <begin position="480"/>
        <end position="500"/>
    </location>
</feature>
<evidence type="ECO:0000256" key="1">
    <source>
        <dbReference type="SAM" id="Phobius"/>
    </source>
</evidence>
<evidence type="ECO:0000313" key="3">
    <source>
        <dbReference type="Proteomes" id="UP001412067"/>
    </source>
</evidence>
<dbReference type="InterPro" id="IPR011692">
    <property type="entry name" value="Stress_up-reg_Nod19"/>
</dbReference>
<keyword evidence="1" id="KW-1133">Transmembrane helix</keyword>
<dbReference type="EMBL" id="JBBWWR010000005">
    <property type="protein sequence ID" value="KAK8966648.1"/>
    <property type="molecule type" value="Genomic_DNA"/>
</dbReference>
<organism evidence="2 3">
    <name type="scientific">Platanthera guangdongensis</name>
    <dbReference type="NCBI Taxonomy" id="2320717"/>
    <lineage>
        <taxon>Eukaryota</taxon>
        <taxon>Viridiplantae</taxon>
        <taxon>Streptophyta</taxon>
        <taxon>Embryophyta</taxon>
        <taxon>Tracheophyta</taxon>
        <taxon>Spermatophyta</taxon>
        <taxon>Magnoliopsida</taxon>
        <taxon>Liliopsida</taxon>
        <taxon>Asparagales</taxon>
        <taxon>Orchidaceae</taxon>
        <taxon>Orchidoideae</taxon>
        <taxon>Orchideae</taxon>
        <taxon>Orchidinae</taxon>
        <taxon>Platanthera</taxon>
    </lineage>
</organism>
<keyword evidence="3" id="KW-1185">Reference proteome</keyword>
<dbReference type="Pfam" id="PF07712">
    <property type="entry name" value="SURNod19"/>
    <property type="match status" value="1"/>
</dbReference>
<dbReference type="Proteomes" id="UP001412067">
    <property type="component" value="Unassembled WGS sequence"/>
</dbReference>
<protein>
    <submittedName>
        <fullName evidence="2">Uncharacterized protein</fullName>
    </submittedName>
</protein>
<keyword evidence="1" id="KW-0812">Transmembrane</keyword>
<proteinExistence type="predicted"/>
<sequence length="513" mass="56373">MAKTAAAPALYNTVFFPPVGVRFQACLALVCSSFQLGDLQISAPAATCSVNITKRMWHSQLWMLLLAILAYSSYLDATRGLEGESSLVKTSVFLSPAFELKPGSVVNNFYYDIPFPRGHIALKSFNGDVIDEQGNSIPLHETYLHHWAVYRYYGDKRAADDEDMSKFIFVRNSGPCINVGQYFGLGSEVRKTNTWVPDPYGIEVGNPTEVPEGYEERWLLNVHAIDTRGVEDRLGCTECKCNLYNVTVDAHGQPLANGYVGGLHCCYDRTQCRVKGGFVGGLRNLYVRYTVKWIEWNPSIIPVNIYIIDVTDTGDRPSPHSSALNTQFSCKIEYTVPPCGSVGEENGNCVDFRRAKAVLRRGGDIVYGVAHQHTGGTGAALYGEDGRHLCTSNPIYGKGEEAGNEAGYIVGMSTCYPMPGSVSIKDGELVTVVSNYSSAQIHTGVMGLFYIFVAEPQPKQNTLLSRGLAAPWFTELAESWWMLVLAGGIIAVVAAAAIFHRRNETEGYQMVRS</sequence>
<dbReference type="PANTHER" id="PTHR33390:SF1">
    <property type="entry name" value="STRESS UP-REGULATED NOD 19 PROTEIN"/>
    <property type="match status" value="1"/>
</dbReference>
<name>A0ABR2MRN3_9ASPA</name>